<keyword evidence="2" id="KW-1185">Reference proteome</keyword>
<proteinExistence type="predicted"/>
<name>A0A081NLF0_9GAMM</name>
<dbReference type="RefSeq" id="WP_152558544.1">
    <property type="nucleotide sequence ID" value="NZ_JOKH01000001.1"/>
</dbReference>
<gene>
    <name evidence="1" type="ORF">GZ78_04630</name>
</gene>
<evidence type="ECO:0000313" key="2">
    <source>
        <dbReference type="Proteomes" id="UP000028073"/>
    </source>
</evidence>
<dbReference type="AlphaFoldDB" id="A0A081NLF0"/>
<sequence>MTYDLSQVCIVSYINENNDEVELGQLFVAKDSYIKQWGATIELGDCSKKPSFYIKNANFSLSNKKCK</sequence>
<organism evidence="1 2">
    <name type="scientific">Endozoicomonas numazuensis</name>
    <dbReference type="NCBI Taxonomy" id="1137799"/>
    <lineage>
        <taxon>Bacteria</taxon>
        <taxon>Pseudomonadati</taxon>
        <taxon>Pseudomonadota</taxon>
        <taxon>Gammaproteobacteria</taxon>
        <taxon>Oceanospirillales</taxon>
        <taxon>Endozoicomonadaceae</taxon>
        <taxon>Endozoicomonas</taxon>
    </lineage>
</organism>
<comment type="caution">
    <text evidence="1">The sequence shown here is derived from an EMBL/GenBank/DDBJ whole genome shotgun (WGS) entry which is preliminary data.</text>
</comment>
<dbReference type="EMBL" id="JOKH01000001">
    <property type="protein sequence ID" value="KEQ19273.1"/>
    <property type="molecule type" value="Genomic_DNA"/>
</dbReference>
<accession>A0A081NLF0</accession>
<protein>
    <submittedName>
        <fullName evidence="1">Uncharacterized protein</fullName>
    </submittedName>
</protein>
<evidence type="ECO:0000313" key="1">
    <source>
        <dbReference type="EMBL" id="KEQ19273.1"/>
    </source>
</evidence>
<reference evidence="1 2" key="1">
    <citation type="submission" date="2014-06" db="EMBL/GenBank/DDBJ databases">
        <title>Whole Genome Sequences of Three Symbiotic Endozoicomonas Bacteria.</title>
        <authorList>
            <person name="Neave M.J."/>
            <person name="Apprill A."/>
            <person name="Voolstra C.R."/>
        </authorList>
    </citation>
    <scope>NUCLEOTIDE SEQUENCE [LARGE SCALE GENOMIC DNA]</scope>
    <source>
        <strain evidence="1 2">DSM 25634</strain>
    </source>
</reference>
<dbReference type="Proteomes" id="UP000028073">
    <property type="component" value="Unassembled WGS sequence"/>
</dbReference>